<reference evidence="3 4" key="1">
    <citation type="journal article" date="2016" name="Nat. Commun.">
        <title>Thousands of microbial genomes shed light on interconnected biogeochemical processes in an aquifer system.</title>
        <authorList>
            <person name="Anantharaman K."/>
            <person name="Brown C.T."/>
            <person name="Hug L.A."/>
            <person name="Sharon I."/>
            <person name="Castelle C.J."/>
            <person name="Probst A.J."/>
            <person name="Thomas B.C."/>
            <person name="Singh A."/>
            <person name="Wilkins M.J."/>
            <person name="Karaoz U."/>
            <person name="Brodie E.L."/>
            <person name="Williams K.H."/>
            <person name="Hubbard S.S."/>
            <person name="Banfield J.F."/>
        </authorList>
    </citation>
    <scope>NUCLEOTIDE SEQUENCE [LARGE SCALE GENOMIC DNA]</scope>
</reference>
<proteinExistence type="predicted"/>
<dbReference type="PANTHER" id="PTHR24637">
    <property type="entry name" value="COLLAGEN"/>
    <property type="match status" value="1"/>
</dbReference>
<feature type="signal peptide" evidence="2">
    <location>
        <begin position="1"/>
        <end position="22"/>
    </location>
</feature>
<organism evidence="3 4">
    <name type="scientific">Candidatus Buchananbacteria bacterium RIFCSPLOWO2_01_FULL_39_33</name>
    <dbReference type="NCBI Taxonomy" id="1797543"/>
    <lineage>
        <taxon>Bacteria</taxon>
        <taxon>Candidatus Buchananiibacteriota</taxon>
    </lineage>
</organism>
<evidence type="ECO:0008006" key="5">
    <source>
        <dbReference type="Google" id="ProtNLM"/>
    </source>
</evidence>
<dbReference type="Pfam" id="PF01391">
    <property type="entry name" value="Collagen"/>
    <property type="match status" value="1"/>
</dbReference>
<name>A0A1G1YGA6_9BACT</name>
<gene>
    <name evidence="3" type="ORF">A3A02_01535</name>
</gene>
<dbReference type="Gene3D" id="1.20.5.320">
    <property type="entry name" value="6-Phosphogluconate Dehydrogenase, domain 3"/>
    <property type="match status" value="1"/>
</dbReference>
<feature type="region of interest" description="Disordered" evidence="1">
    <location>
        <begin position="47"/>
        <end position="89"/>
    </location>
</feature>
<evidence type="ECO:0000313" key="4">
    <source>
        <dbReference type="Proteomes" id="UP000177376"/>
    </source>
</evidence>
<accession>A0A1G1YGA6</accession>
<dbReference type="EMBL" id="MHIM01000040">
    <property type="protein sequence ID" value="OGY51274.1"/>
    <property type="molecule type" value="Genomic_DNA"/>
</dbReference>
<feature type="compositionally biased region" description="Polar residues" evidence="1">
    <location>
        <begin position="47"/>
        <end position="57"/>
    </location>
</feature>
<comment type="caution">
    <text evidence="3">The sequence shown here is derived from an EMBL/GenBank/DDBJ whole genome shotgun (WGS) entry which is preliminary data.</text>
</comment>
<evidence type="ECO:0000313" key="3">
    <source>
        <dbReference type="EMBL" id="OGY51274.1"/>
    </source>
</evidence>
<dbReference type="AlphaFoldDB" id="A0A1G1YGA6"/>
<feature type="chain" id="PRO_5009581528" description="Collagen-like protein" evidence="2">
    <location>
        <begin position="23"/>
        <end position="243"/>
    </location>
</feature>
<sequence length="243" mass="25876">MKKTIIAVSVIMLLLTVNVALAVTPNGTPFKAIWDVIIDLQEQIANIQSTPGPTGSQGPKGDKGDTGDVGPQGPQGEIGLTGYQGEQGVPGPAGSNGKSLIVVDTDGNEVGLLIGTDSNQWTLQVWNSTLQKLFSIDRVSGSMGYTSLSHATYYESTDCSGVPLKQLPSVYGSHSLYKVQPGDVNGYTWVNPLFATIRNVRVQSYKFTVTNPCSSIDNTQVHVQVEPTSPPPIFTTPLSIIEQ</sequence>
<dbReference type="InterPro" id="IPR008160">
    <property type="entry name" value="Collagen"/>
</dbReference>
<dbReference type="Proteomes" id="UP000177376">
    <property type="component" value="Unassembled WGS sequence"/>
</dbReference>
<dbReference type="PANTHER" id="PTHR24637:SF421">
    <property type="entry name" value="CUTICLE COLLAGEN DPY-2"/>
    <property type="match status" value="1"/>
</dbReference>
<keyword evidence="2" id="KW-0732">Signal</keyword>
<protein>
    <recommendedName>
        <fullName evidence="5">Collagen-like protein</fullName>
    </recommendedName>
</protein>
<evidence type="ECO:0000256" key="2">
    <source>
        <dbReference type="SAM" id="SignalP"/>
    </source>
</evidence>
<evidence type="ECO:0000256" key="1">
    <source>
        <dbReference type="SAM" id="MobiDB-lite"/>
    </source>
</evidence>